<proteinExistence type="predicted"/>
<feature type="region of interest" description="Disordered" evidence="1">
    <location>
        <begin position="688"/>
        <end position="735"/>
    </location>
</feature>
<evidence type="ECO:0000313" key="3">
    <source>
        <dbReference type="Proteomes" id="UP000693970"/>
    </source>
</evidence>
<feature type="compositionally biased region" description="Low complexity" evidence="1">
    <location>
        <begin position="692"/>
        <end position="708"/>
    </location>
</feature>
<feature type="region of interest" description="Disordered" evidence="1">
    <location>
        <begin position="292"/>
        <end position="315"/>
    </location>
</feature>
<accession>A0A9K3KJV7</accession>
<feature type="region of interest" description="Disordered" evidence="1">
    <location>
        <begin position="597"/>
        <end position="631"/>
    </location>
</feature>
<feature type="region of interest" description="Disordered" evidence="1">
    <location>
        <begin position="1"/>
        <end position="24"/>
    </location>
</feature>
<keyword evidence="3" id="KW-1185">Reference proteome</keyword>
<dbReference type="OrthoDB" id="427280at2759"/>
<dbReference type="Proteomes" id="UP000693970">
    <property type="component" value="Unassembled WGS sequence"/>
</dbReference>
<sequence>MGTPVTSSDEANDEQQQEQQEHTMMMGNSSKIVQEKESIYNNNNNNNNNNHNNNNIIETVTIHHADELDIILHNNHKNHQQQQQQQQPTIAIVVAYKESCPVSMEFLWRFHYAIEQLQQQRDPIFISSVLQQQQQPLLWIQLPITTPTISALERFSISVVPSLVFLKIRNNTSSSSSSSSIHTNLMRYMGPTSTVDDIYHGLKHYLTRLRYSSNHDGDDGGDGGDNNNNNIIIASTSSMMILPVQSIDELQTILFQQQQQQQQQFFFYRPPIPLDPRFSKEETQWIRYLMNDSTKSGDDDNNNNNNDDDDDNKNEIMADPYHVICQCRSQPVVLDDDASNPDNTISLLSYTEFDKVATVLAPRRDTLFCYLQQEHQQQQCTGLTNANGSTETSFDDGTVIVFAVDSTTSTNPNQWTLIQKAIFVPTVPTTSTSQDSAVITTTTTEEDDDDDQDQPTTGTAKDTTTSITTALTGIKEFVTDQLLPTVLWMDRQLTAPLAFAPRYRHHAILVVDFHDINSQTIMQTAVQSFRTACQKQRKRLLLDSNNNNNNNTPTTPPMVCLVVPSTETRILTTFGIDIWTPQDLQFTQWLNNNNNDTLSCRQDPSTSTTTDTTTKRPCNNNNKKHHANDDDDAKTIFSDEVLPTIFVTHRRLDGTGIQRFYLHPPASRQEHDISKFFDSILNDGTAIPEIMSSSSSTTTTTTTTSHSTIKTKKRQQQQQQQQQPQRHDFPTNRHGIHLLTGRSLPQFLTRYRHHHVLLLLYAPTCGHCKRFNVVYNALGDLLRHIGWDDDTVEKETDDNDTNFSHTSTDDNNNVAAAATAATSAAIKLARIDVSSNEYFVRGLTDVNWLPGLLYFGLGATEYPINYYRTEWADTVQLGSINDPLDLVEWWMDQVPKHIPNNNHDDDNNDDDDDDNVAHEKALLQKLLLSSTNVDDESK</sequence>
<dbReference type="InterPro" id="IPR017937">
    <property type="entry name" value="Thioredoxin_CS"/>
</dbReference>
<reference evidence="2" key="2">
    <citation type="submission" date="2021-04" db="EMBL/GenBank/DDBJ databases">
        <authorList>
            <person name="Podell S."/>
        </authorList>
    </citation>
    <scope>NUCLEOTIDE SEQUENCE</scope>
    <source>
        <strain evidence="2">Hildebrandi</strain>
    </source>
</reference>
<dbReference type="PROSITE" id="PS00194">
    <property type="entry name" value="THIOREDOXIN_1"/>
    <property type="match status" value="1"/>
</dbReference>
<name>A0A9K3KJV7_9STRA</name>
<dbReference type="EMBL" id="JAGRRH010000022">
    <property type="protein sequence ID" value="KAG7344796.1"/>
    <property type="molecule type" value="Genomic_DNA"/>
</dbReference>
<feature type="region of interest" description="Disordered" evidence="1">
    <location>
        <begin position="433"/>
        <end position="464"/>
    </location>
</feature>
<dbReference type="PANTHER" id="PTHR20916:SF18">
    <property type="entry name" value="IPT_TIG DOMAIN-CONTAINING PROTEIN"/>
    <property type="match status" value="1"/>
</dbReference>
<feature type="compositionally biased region" description="Low complexity" evidence="1">
    <location>
        <begin position="454"/>
        <end position="464"/>
    </location>
</feature>
<evidence type="ECO:0000313" key="2">
    <source>
        <dbReference type="EMBL" id="KAG7344796.1"/>
    </source>
</evidence>
<comment type="caution">
    <text evidence="2">The sequence shown here is derived from an EMBL/GenBank/DDBJ whole genome shotgun (WGS) entry which is preliminary data.</text>
</comment>
<feature type="compositionally biased region" description="Acidic residues" evidence="1">
    <location>
        <begin position="444"/>
        <end position="453"/>
    </location>
</feature>
<gene>
    <name evidence="2" type="ORF">IV203_032327</name>
</gene>
<protein>
    <submittedName>
        <fullName evidence="2">Thioredoxin</fullName>
    </submittedName>
</protein>
<dbReference type="PANTHER" id="PTHR20916">
    <property type="entry name" value="CYSTEINE AND GLYCINE-RICH PROTEIN 2 BINDING PROTEIN"/>
    <property type="match status" value="1"/>
</dbReference>
<dbReference type="AlphaFoldDB" id="A0A9K3KJV7"/>
<organism evidence="2 3">
    <name type="scientific">Nitzschia inconspicua</name>
    <dbReference type="NCBI Taxonomy" id="303405"/>
    <lineage>
        <taxon>Eukaryota</taxon>
        <taxon>Sar</taxon>
        <taxon>Stramenopiles</taxon>
        <taxon>Ochrophyta</taxon>
        <taxon>Bacillariophyta</taxon>
        <taxon>Bacillariophyceae</taxon>
        <taxon>Bacillariophycidae</taxon>
        <taxon>Bacillariales</taxon>
        <taxon>Bacillariaceae</taxon>
        <taxon>Nitzschia</taxon>
    </lineage>
</organism>
<evidence type="ECO:0000256" key="1">
    <source>
        <dbReference type="SAM" id="MobiDB-lite"/>
    </source>
</evidence>
<reference evidence="2" key="1">
    <citation type="journal article" date="2021" name="Sci. Rep.">
        <title>Diploid genomic architecture of Nitzschia inconspicua, an elite biomass production diatom.</title>
        <authorList>
            <person name="Oliver A."/>
            <person name="Podell S."/>
            <person name="Pinowska A."/>
            <person name="Traller J.C."/>
            <person name="Smith S.R."/>
            <person name="McClure R."/>
            <person name="Beliaev A."/>
            <person name="Bohutskyi P."/>
            <person name="Hill E.A."/>
            <person name="Rabines A."/>
            <person name="Zheng H."/>
            <person name="Allen L.Z."/>
            <person name="Kuo A."/>
            <person name="Grigoriev I.V."/>
            <person name="Allen A.E."/>
            <person name="Hazlebeck D."/>
            <person name="Allen E.E."/>
        </authorList>
    </citation>
    <scope>NUCLEOTIDE SEQUENCE</scope>
    <source>
        <strain evidence="2">Hildebrandi</strain>
    </source>
</reference>